<proteinExistence type="predicted"/>
<comment type="caution">
    <text evidence="1">The sequence shown here is derived from an EMBL/GenBank/DDBJ whole genome shotgun (WGS) entry which is preliminary data.</text>
</comment>
<dbReference type="Proteomes" id="UP000827872">
    <property type="component" value="Linkage Group LG08"/>
</dbReference>
<dbReference type="EMBL" id="CM037621">
    <property type="protein sequence ID" value="KAH8001850.1"/>
    <property type="molecule type" value="Genomic_DNA"/>
</dbReference>
<sequence length="294" mass="32846">MFVVFRSAESVTLNDCLQLSYLPSKRNYMLLLYPREILILDLEVNQTVGVIAIERTGVPFLQVIPCFQRDGLFCLHENGCITLRVRRSASYISTTPNEDPDPDSIQELIYDLRSQCDAIRVTKTVRPFSMVCCPINENSAALVVSDGRVMIWELKSTISGRSLRTSNSSASPLYSPVSFCGIPVGPSQKKLPDLSLDNMIGQGTISSEEQLKSYCLQEVHLKFLLTGLLSGLPLPPFAIRMCPPLTTKNIKQYQPLLAVVLVQMKLFSSRVQWLLTSSVLGPPFHYQEHDNSST</sequence>
<protein>
    <submittedName>
        <fullName evidence="1">WD repeat-containing protein 11</fullName>
    </submittedName>
</protein>
<reference evidence="1" key="1">
    <citation type="submission" date="2021-08" db="EMBL/GenBank/DDBJ databases">
        <title>The first chromosome-level gecko genome reveals the dynamic sex chromosomes of Neotropical dwarf geckos (Sphaerodactylidae: Sphaerodactylus).</title>
        <authorList>
            <person name="Pinto B.J."/>
            <person name="Keating S.E."/>
            <person name="Gamble T."/>
        </authorList>
    </citation>
    <scope>NUCLEOTIDE SEQUENCE</scope>
    <source>
        <strain evidence="1">TG3544</strain>
    </source>
</reference>
<gene>
    <name evidence="1" type="primary">WDR11_2</name>
    <name evidence="1" type="ORF">K3G42_017302</name>
</gene>
<accession>A0ACB8F9F4</accession>
<keyword evidence="2" id="KW-1185">Reference proteome</keyword>
<name>A0ACB8F9F4_9SAUR</name>
<organism evidence="1 2">
    <name type="scientific">Sphaerodactylus townsendi</name>
    <dbReference type="NCBI Taxonomy" id="933632"/>
    <lineage>
        <taxon>Eukaryota</taxon>
        <taxon>Metazoa</taxon>
        <taxon>Chordata</taxon>
        <taxon>Craniata</taxon>
        <taxon>Vertebrata</taxon>
        <taxon>Euteleostomi</taxon>
        <taxon>Lepidosauria</taxon>
        <taxon>Squamata</taxon>
        <taxon>Bifurcata</taxon>
        <taxon>Gekkota</taxon>
        <taxon>Sphaerodactylidae</taxon>
        <taxon>Sphaerodactylus</taxon>
    </lineage>
</organism>
<evidence type="ECO:0000313" key="1">
    <source>
        <dbReference type="EMBL" id="KAH8001850.1"/>
    </source>
</evidence>
<evidence type="ECO:0000313" key="2">
    <source>
        <dbReference type="Proteomes" id="UP000827872"/>
    </source>
</evidence>